<evidence type="ECO:0008006" key="5">
    <source>
        <dbReference type="Google" id="ProtNLM"/>
    </source>
</evidence>
<dbReference type="EMBL" id="JAEKNR010000030">
    <property type="protein sequence ID" value="MBJ7596941.1"/>
    <property type="molecule type" value="Genomic_DNA"/>
</dbReference>
<name>A0A934K5U7_9BACT</name>
<dbReference type="RefSeq" id="WP_338198781.1">
    <property type="nucleotide sequence ID" value="NZ_JAEKNR010000030.1"/>
</dbReference>
<feature type="region of interest" description="Disordered" evidence="1">
    <location>
        <begin position="1"/>
        <end position="28"/>
    </location>
</feature>
<keyword evidence="2" id="KW-0472">Membrane</keyword>
<keyword evidence="2" id="KW-1133">Transmembrane helix</keyword>
<dbReference type="AlphaFoldDB" id="A0A934K5U7"/>
<accession>A0A934K5U7</accession>
<evidence type="ECO:0000256" key="1">
    <source>
        <dbReference type="SAM" id="MobiDB-lite"/>
    </source>
</evidence>
<comment type="caution">
    <text evidence="3">The sequence shown here is derived from an EMBL/GenBank/DDBJ whole genome shotgun (WGS) entry which is preliminary data.</text>
</comment>
<keyword evidence="2" id="KW-0812">Transmembrane</keyword>
<evidence type="ECO:0000313" key="3">
    <source>
        <dbReference type="EMBL" id="MBJ7596941.1"/>
    </source>
</evidence>
<keyword evidence="4" id="KW-1185">Reference proteome</keyword>
<sequence length="532" mass="58779">MTARTGAGALEAPARPPTAHGPALGASPRGAVARRLSDSLSARGLLVGSVFVLLAWVVIRPVQDPDYWWHVTAGHWILQHRALPGHDLFTYTAAAHPWVDHEYLSEIALHLLQQSLGVAGVSVLFGAISLAGIWLIDRRSQLEPQPYVIRALLLGLAGVAGSPFWGPRPQMLTFFFVCLELYWLERFLLRGDRQIYWFPLLMVLWANLHGGFLIGFLFLCIALVARLAEAVARRQRRPAVEALRIGLVGLASVAGALLTPYTYRLFSYAAEPQASPLQQSLILEWLSPDFHALAFKPFEAMVLALVAGMAFSRPRLYEVLLALATLTLALQSVRHVPIFLAACTPILIRLYGDAWRRLARERGWRLPRSQASPALAAVTASVLLALAVFIGIAAERRLAAQEALTRTTYPVAASDWLAAHPGVGTRMFNSYGWGGYLVYRFYPTPQRRVFVFGEATLMGDEQLQSYADIAGIRADWQTRLRSAGVDYVVFNRNAPLSNALAVDPHWRLAYEDRVAVVYVRVPEGPTAAPDPR</sequence>
<organism evidence="3 4">
    <name type="scientific">Candidatus Nephthysia bennettiae</name>
    <dbReference type="NCBI Taxonomy" id="3127016"/>
    <lineage>
        <taxon>Bacteria</taxon>
        <taxon>Bacillati</taxon>
        <taxon>Candidatus Dormiibacterota</taxon>
        <taxon>Candidatus Dormibacteria</taxon>
        <taxon>Candidatus Dormibacterales</taxon>
        <taxon>Candidatus Dormibacteraceae</taxon>
        <taxon>Candidatus Nephthysia</taxon>
    </lineage>
</organism>
<dbReference type="Proteomes" id="UP000612893">
    <property type="component" value="Unassembled WGS sequence"/>
</dbReference>
<evidence type="ECO:0000313" key="4">
    <source>
        <dbReference type="Proteomes" id="UP000612893"/>
    </source>
</evidence>
<evidence type="ECO:0000256" key="2">
    <source>
        <dbReference type="SAM" id="Phobius"/>
    </source>
</evidence>
<feature type="transmembrane region" description="Helical" evidence="2">
    <location>
        <begin position="147"/>
        <end position="165"/>
    </location>
</feature>
<protein>
    <recommendedName>
        <fullName evidence="5">DUF2723 domain-containing protein</fullName>
    </recommendedName>
</protein>
<feature type="transmembrane region" description="Helical" evidence="2">
    <location>
        <begin position="196"/>
        <end position="225"/>
    </location>
</feature>
<feature type="transmembrane region" description="Helical" evidence="2">
    <location>
        <begin position="116"/>
        <end position="135"/>
    </location>
</feature>
<proteinExistence type="predicted"/>
<feature type="transmembrane region" description="Helical" evidence="2">
    <location>
        <begin position="332"/>
        <end position="352"/>
    </location>
</feature>
<gene>
    <name evidence="3" type="ORF">JF922_02480</name>
</gene>
<reference evidence="3" key="1">
    <citation type="submission" date="2020-10" db="EMBL/GenBank/DDBJ databases">
        <title>Ca. Dormibacterota MAGs.</title>
        <authorList>
            <person name="Montgomery K."/>
        </authorList>
    </citation>
    <scope>NUCLEOTIDE SEQUENCE [LARGE SCALE GENOMIC DNA]</scope>
    <source>
        <strain evidence="3">SC8812_S17_10</strain>
    </source>
</reference>
<feature type="transmembrane region" description="Helical" evidence="2">
    <location>
        <begin position="373"/>
        <end position="394"/>
    </location>
</feature>
<feature type="transmembrane region" description="Helical" evidence="2">
    <location>
        <begin position="245"/>
        <end position="263"/>
    </location>
</feature>
<feature type="transmembrane region" description="Helical" evidence="2">
    <location>
        <begin position="40"/>
        <end position="59"/>
    </location>
</feature>